<dbReference type="GO" id="GO:0003677">
    <property type="term" value="F:DNA binding"/>
    <property type="evidence" value="ECO:0007669"/>
    <property type="project" value="UniProtKB-KW"/>
</dbReference>
<dbReference type="SMART" id="SM01134">
    <property type="entry name" value="DeoRC"/>
    <property type="match status" value="1"/>
</dbReference>
<dbReference type="InterPro" id="IPR018356">
    <property type="entry name" value="Tscrpt_reg_HTH_DeoR_CS"/>
</dbReference>
<evidence type="ECO:0000256" key="3">
    <source>
        <dbReference type="ARBA" id="ARBA00023163"/>
    </source>
</evidence>
<dbReference type="GO" id="GO:0003700">
    <property type="term" value="F:DNA-binding transcription factor activity"/>
    <property type="evidence" value="ECO:0007669"/>
    <property type="project" value="InterPro"/>
</dbReference>
<dbReference type="Proteomes" id="UP000657006">
    <property type="component" value="Unassembled WGS sequence"/>
</dbReference>
<sequence length="256" mass="28136">MITIQRQEEILRILQEKKTVTVGYLAELLYVSLPTIRRDLAKLESQGLVQRSHGGVRLNLEPNNEIPIQFRNTYNKREKFRLCKAAARLVREGDVVFMDGSTTVLPLIGLLKDIHNLTVITNGVHAAVMLGKAGIRAYSTGGELIECSMAFAGPIAQKTVRGFNADVCFFSSSGLSEDGWISDYSEAETALRRAMIENAGRSVFLCDSSKIGRRSAFNLMHLEELTCAVVGQALPKAIHTGECQLIIPDSNSPKAN</sequence>
<feature type="domain" description="HTH deoR-type" evidence="4">
    <location>
        <begin position="3"/>
        <end position="58"/>
    </location>
</feature>
<dbReference type="AlphaFoldDB" id="A0A926I114"/>
<accession>A0A926I114</accession>
<organism evidence="5 6">
    <name type="scientific">Bianquea renquensis</name>
    <dbReference type="NCBI Taxonomy" id="2763661"/>
    <lineage>
        <taxon>Bacteria</taxon>
        <taxon>Bacillati</taxon>
        <taxon>Bacillota</taxon>
        <taxon>Clostridia</taxon>
        <taxon>Eubacteriales</taxon>
        <taxon>Bianqueaceae</taxon>
        <taxon>Bianquea</taxon>
    </lineage>
</organism>
<dbReference type="PANTHER" id="PTHR30363">
    <property type="entry name" value="HTH-TYPE TRANSCRIPTIONAL REGULATOR SRLR-RELATED"/>
    <property type="match status" value="1"/>
</dbReference>
<dbReference type="SMART" id="SM00420">
    <property type="entry name" value="HTH_DEOR"/>
    <property type="match status" value="1"/>
</dbReference>
<keyword evidence="3" id="KW-0804">Transcription</keyword>
<dbReference type="InterPro" id="IPR050313">
    <property type="entry name" value="Carb_Metab_HTH_regulators"/>
</dbReference>
<keyword evidence="6" id="KW-1185">Reference proteome</keyword>
<proteinExistence type="predicted"/>
<dbReference type="Pfam" id="PF08220">
    <property type="entry name" value="HTH_DeoR"/>
    <property type="match status" value="1"/>
</dbReference>
<reference evidence="5" key="1">
    <citation type="submission" date="2020-08" db="EMBL/GenBank/DDBJ databases">
        <title>Genome public.</title>
        <authorList>
            <person name="Liu C."/>
            <person name="Sun Q."/>
        </authorList>
    </citation>
    <scope>NUCLEOTIDE SEQUENCE</scope>
    <source>
        <strain evidence="5">NSJ-32</strain>
    </source>
</reference>
<dbReference type="SUPFAM" id="SSF100950">
    <property type="entry name" value="NagB/RpiA/CoA transferase-like"/>
    <property type="match status" value="1"/>
</dbReference>
<gene>
    <name evidence="5" type="ORF">H8730_02905</name>
</gene>
<dbReference type="Gene3D" id="3.40.50.1360">
    <property type="match status" value="1"/>
</dbReference>
<dbReference type="InterPro" id="IPR036390">
    <property type="entry name" value="WH_DNA-bd_sf"/>
</dbReference>
<name>A0A926I114_9FIRM</name>
<protein>
    <submittedName>
        <fullName evidence="5">DeoR/GlpR transcriptional regulator</fullName>
    </submittedName>
</protein>
<dbReference type="Gene3D" id="1.10.10.10">
    <property type="entry name" value="Winged helix-like DNA-binding domain superfamily/Winged helix DNA-binding domain"/>
    <property type="match status" value="1"/>
</dbReference>
<evidence type="ECO:0000259" key="4">
    <source>
        <dbReference type="PROSITE" id="PS51000"/>
    </source>
</evidence>
<dbReference type="RefSeq" id="WP_177714376.1">
    <property type="nucleotide sequence ID" value="NZ_JACRSQ010000003.1"/>
</dbReference>
<dbReference type="InterPro" id="IPR001034">
    <property type="entry name" value="DeoR_HTH"/>
</dbReference>
<evidence type="ECO:0000256" key="1">
    <source>
        <dbReference type="ARBA" id="ARBA00023015"/>
    </source>
</evidence>
<dbReference type="PRINTS" id="PR00037">
    <property type="entry name" value="HTHLACR"/>
</dbReference>
<dbReference type="Pfam" id="PF00455">
    <property type="entry name" value="DeoRC"/>
    <property type="match status" value="1"/>
</dbReference>
<evidence type="ECO:0000256" key="2">
    <source>
        <dbReference type="ARBA" id="ARBA00023125"/>
    </source>
</evidence>
<dbReference type="EMBL" id="JACRSQ010000003">
    <property type="protein sequence ID" value="MBC8542496.1"/>
    <property type="molecule type" value="Genomic_DNA"/>
</dbReference>
<dbReference type="InterPro" id="IPR036388">
    <property type="entry name" value="WH-like_DNA-bd_sf"/>
</dbReference>
<dbReference type="PANTHER" id="PTHR30363:SF44">
    <property type="entry name" value="AGA OPERON TRANSCRIPTIONAL REPRESSOR-RELATED"/>
    <property type="match status" value="1"/>
</dbReference>
<dbReference type="SUPFAM" id="SSF46785">
    <property type="entry name" value="Winged helix' DNA-binding domain"/>
    <property type="match status" value="1"/>
</dbReference>
<dbReference type="PROSITE" id="PS00894">
    <property type="entry name" value="HTH_DEOR_1"/>
    <property type="match status" value="1"/>
</dbReference>
<dbReference type="InterPro" id="IPR037171">
    <property type="entry name" value="NagB/RpiA_transferase-like"/>
</dbReference>
<dbReference type="InterPro" id="IPR014036">
    <property type="entry name" value="DeoR-like_C"/>
</dbReference>
<evidence type="ECO:0000313" key="6">
    <source>
        <dbReference type="Proteomes" id="UP000657006"/>
    </source>
</evidence>
<comment type="caution">
    <text evidence="5">The sequence shown here is derived from an EMBL/GenBank/DDBJ whole genome shotgun (WGS) entry which is preliminary data.</text>
</comment>
<evidence type="ECO:0000313" key="5">
    <source>
        <dbReference type="EMBL" id="MBC8542496.1"/>
    </source>
</evidence>
<dbReference type="PROSITE" id="PS51000">
    <property type="entry name" value="HTH_DEOR_2"/>
    <property type="match status" value="1"/>
</dbReference>
<keyword evidence="2" id="KW-0238">DNA-binding</keyword>
<keyword evidence="1" id="KW-0805">Transcription regulation</keyword>